<dbReference type="InterPro" id="IPR036922">
    <property type="entry name" value="Rieske_2Fe-2S_sf"/>
</dbReference>
<evidence type="ECO:0000256" key="5">
    <source>
        <dbReference type="ARBA" id="ARBA00023014"/>
    </source>
</evidence>
<dbReference type="SUPFAM" id="SSF55961">
    <property type="entry name" value="Bet v1-like"/>
    <property type="match status" value="1"/>
</dbReference>
<keyword evidence="4" id="KW-0408">Iron</keyword>
<dbReference type="EMBL" id="MLCA01000014">
    <property type="protein sequence ID" value="MEE7493338.1"/>
    <property type="molecule type" value="Genomic_DNA"/>
</dbReference>
<sequence length="356" mass="39689">MTIHTPVPMPPSDLRLPRHCSFEADDWHILARHWYPVARCEDVHEKGLVAARLLDEPLVVYRSGHEIVVAKDICPHRGVPLTKGSNEDGSGVACSYHGLRFGGAGKCVHVPAHPDNKIPAKFNLATYPVALRYGLVWTCLRPSASSDGPTIPEMAGWDEQGFQRIVCPWIDVLGFAGRQIEGFLDVAHFGFVHADTFGDPDNVVVPPYDVCTTLSGFDAIYDSTVANYPIGNVGRDRPGFLWRRHFKVHLPFVATLEVRYPEDGRLVIMNAASPASARVTRLFCPMARNFDTDLPVQDVYDFNRRVFEEDKHIVESQMPEHLPLDPTLEAHIPADRSSIAYRRGLKGMGLGQFFVA</sequence>
<proteinExistence type="predicted"/>
<keyword evidence="3" id="KW-0560">Oxidoreductase</keyword>
<dbReference type="InterPro" id="IPR044043">
    <property type="entry name" value="VanA_C_cat"/>
</dbReference>
<evidence type="ECO:0000313" key="8">
    <source>
        <dbReference type="Proteomes" id="UP001355206"/>
    </source>
</evidence>
<dbReference type="SUPFAM" id="SSF50022">
    <property type="entry name" value="ISP domain"/>
    <property type="match status" value="1"/>
</dbReference>
<evidence type="ECO:0000256" key="4">
    <source>
        <dbReference type="ARBA" id="ARBA00023004"/>
    </source>
</evidence>
<dbReference type="PANTHER" id="PTHR21266">
    <property type="entry name" value="IRON-SULFUR DOMAIN CONTAINING PROTEIN"/>
    <property type="match status" value="1"/>
</dbReference>
<protein>
    <submittedName>
        <fullName evidence="7">(2Fe-2S)-binding protein</fullName>
    </submittedName>
</protein>
<comment type="caution">
    <text evidence="7">The sequence shown here is derived from an EMBL/GenBank/DDBJ whole genome shotgun (WGS) entry which is preliminary data.</text>
</comment>
<dbReference type="PANTHER" id="PTHR21266:SF57">
    <property type="entry name" value="3-CHLOROBENZOATE-3,4-DIOXYGENASE"/>
    <property type="match status" value="1"/>
</dbReference>
<dbReference type="Pfam" id="PF19112">
    <property type="entry name" value="VanA_C"/>
    <property type="match status" value="1"/>
</dbReference>
<keyword evidence="2" id="KW-0479">Metal-binding</keyword>
<keyword evidence="1" id="KW-0001">2Fe-2S</keyword>
<evidence type="ECO:0000256" key="2">
    <source>
        <dbReference type="ARBA" id="ARBA00022723"/>
    </source>
</evidence>
<accession>A0ABU7TUP6</accession>
<evidence type="ECO:0000313" key="7">
    <source>
        <dbReference type="EMBL" id="MEE7493338.1"/>
    </source>
</evidence>
<dbReference type="InterPro" id="IPR017941">
    <property type="entry name" value="Rieske_2Fe-2S"/>
</dbReference>
<dbReference type="PROSITE" id="PS51296">
    <property type="entry name" value="RIESKE"/>
    <property type="match status" value="1"/>
</dbReference>
<evidence type="ECO:0000256" key="1">
    <source>
        <dbReference type="ARBA" id="ARBA00022714"/>
    </source>
</evidence>
<dbReference type="Gene3D" id="2.102.10.10">
    <property type="entry name" value="Rieske [2Fe-2S] iron-sulphur domain"/>
    <property type="match status" value="1"/>
</dbReference>
<dbReference type="Pfam" id="PF00355">
    <property type="entry name" value="Rieske"/>
    <property type="match status" value="1"/>
</dbReference>
<name>A0ABU7TUP6_9HYPH</name>
<gene>
    <name evidence="7" type="ORF">MOTC310_23915</name>
</gene>
<organism evidence="7 8">
    <name type="scientific">Methylobacterium oryzae</name>
    <dbReference type="NCBI Taxonomy" id="334852"/>
    <lineage>
        <taxon>Bacteria</taxon>
        <taxon>Pseudomonadati</taxon>
        <taxon>Pseudomonadota</taxon>
        <taxon>Alphaproteobacteria</taxon>
        <taxon>Hyphomicrobiales</taxon>
        <taxon>Methylobacteriaceae</taxon>
        <taxon>Methylobacterium</taxon>
    </lineage>
</organism>
<dbReference type="Proteomes" id="UP001355206">
    <property type="component" value="Unassembled WGS sequence"/>
</dbReference>
<evidence type="ECO:0000256" key="3">
    <source>
        <dbReference type="ARBA" id="ARBA00023002"/>
    </source>
</evidence>
<dbReference type="RefSeq" id="WP_331303574.1">
    <property type="nucleotide sequence ID" value="NZ_MLCA01000014.1"/>
</dbReference>
<reference evidence="7 8" key="1">
    <citation type="journal article" date="2012" name="Genet. Mol. Biol.">
        <title>Analysis of 16S rRNA and mxaF genes revealing insights into Methylobacterium niche-specific plant association.</title>
        <authorList>
            <person name="Dourado M.N."/>
            <person name="Andreote F.D."/>
            <person name="Dini-Andreote F."/>
            <person name="Conti R."/>
            <person name="Araujo J.M."/>
            <person name="Araujo W.L."/>
        </authorList>
    </citation>
    <scope>NUCLEOTIDE SEQUENCE [LARGE SCALE GENOMIC DNA]</scope>
    <source>
        <strain evidence="7 8">TC3-10</strain>
    </source>
</reference>
<dbReference type="InterPro" id="IPR050584">
    <property type="entry name" value="Cholesterol_7-desaturase"/>
</dbReference>
<dbReference type="Gene3D" id="3.90.380.10">
    <property type="entry name" value="Naphthalene 1,2-dioxygenase Alpha Subunit, Chain A, domain 1"/>
    <property type="match status" value="1"/>
</dbReference>
<feature type="domain" description="Rieske" evidence="6">
    <location>
        <begin position="34"/>
        <end position="138"/>
    </location>
</feature>
<keyword evidence="5" id="KW-0411">Iron-sulfur</keyword>
<keyword evidence="8" id="KW-1185">Reference proteome</keyword>
<evidence type="ECO:0000259" key="6">
    <source>
        <dbReference type="PROSITE" id="PS51296"/>
    </source>
</evidence>